<evidence type="ECO:0000256" key="1">
    <source>
        <dbReference type="SAM" id="MobiDB-lite"/>
    </source>
</evidence>
<comment type="caution">
    <text evidence="2">The sequence shown here is derived from an EMBL/GenBank/DDBJ whole genome shotgun (WGS) entry which is preliminary data.</text>
</comment>
<feature type="region of interest" description="Disordered" evidence="1">
    <location>
        <begin position="1"/>
        <end position="20"/>
    </location>
</feature>
<dbReference type="EMBL" id="JALJOT010000011">
    <property type="protein sequence ID" value="KAK9905691.1"/>
    <property type="molecule type" value="Genomic_DNA"/>
</dbReference>
<protein>
    <submittedName>
        <fullName evidence="2">Uncharacterized protein</fullName>
    </submittedName>
</protein>
<reference evidence="2 3" key="1">
    <citation type="journal article" date="2024" name="Nat. Commun.">
        <title>Phylogenomics reveals the evolutionary origins of lichenization in chlorophyte algae.</title>
        <authorList>
            <person name="Puginier C."/>
            <person name="Libourel C."/>
            <person name="Otte J."/>
            <person name="Skaloud P."/>
            <person name="Haon M."/>
            <person name="Grisel S."/>
            <person name="Petersen M."/>
            <person name="Berrin J.G."/>
            <person name="Delaux P.M."/>
            <person name="Dal Grande F."/>
            <person name="Keller J."/>
        </authorList>
    </citation>
    <scope>NUCLEOTIDE SEQUENCE [LARGE SCALE GENOMIC DNA]</scope>
    <source>
        <strain evidence="2 3">SAG 216-7</strain>
    </source>
</reference>
<keyword evidence="3" id="KW-1185">Reference proteome</keyword>
<proteinExistence type="predicted"/>
<evidence type="ECO:0000313" key="3">
    <source>
        <dbReference type="Proteomes" id="UP001491310"/>
    </source>
</evidence>
<gene>
    <name evidence="2" type="ORF">WJX75_004675</name>
</gene>
<sequence length="213" mass="23229">MGGDASNDVERRPSTTDMLGMTGLMATQHQTVPFEDRQHSRAGSWDAPGQRIPAVDRDESSIKIVEKYLASIRRMSTPFPSSLEGSIAGCKRGLSALYPLHNPFHSCTTDPACWPSVPAREDTSGGCMPLPGQQSKRQRSCRVADQEDVAESMPWGPAEASACVARPRDHSSISAASTHWQVQIWPQPTFKLHKDVLEDDATSPLSAPCSEQE</sequence>
<organism evidence="2 3">
    <name type="scientific">Coccomyxa subellipsoidea</name>
    <dbReference type="NCBI Taxonomy" id="248742"/>
    <lineage>
        <taxon>Eukaryota</taxon>
        <taxon>Viridiplantae</taxon>
        <taxon>Chlorophyta</taxon>
        <taxon>core chlorophytes</taxon>
        <taxon>Trebouxiophyceae</taxon>
        <taxon>Trebouxiophyceae incertae sedis</taxon>
        <taxon>Coccomyxaceae</taxon>
        <taxon>Coccomyxa</taxon>
    </lineage>
</organism>
<name>A0ABR2YHZ6_9CHLO</name>
<dbReference type="Proteomes" id="UP001491310">
    <property type="component" value="Unassembled WGS sequence"/>
</dbReference>
<evidence type="ECO:0000313" key="2">
    <source>
        <dbReference type="EMBL" id="KAK9905691.1"/>
    </source>
</evidence>
<accession>A0ABR2YHZ6</accession>